<comment type="subcellular location">
    <subcellularLocation>
        <location evidence="1">Membrane</location>
        <topology evidence="1">Multi-pass membrane protein</topology>
    </subcellularLocation>
</comment>
<sequence>MSRPLTIRASRSLSYMYVYYFPFLFYQAWAVIKPYLPIFMYELGMNAAQIGILRAIEPMANFVASPVWGTAADKFNIHKTLMLACVIGSSICIPLFVLVPTVTNLDEDRHSTEEFLPLISTNGEVSVSRENLSFKTVSSQTSQKKNNPSKLFPRDSSLSFTLCAFITTTDNIFNAGFIPLFDSHTMELCRYYPGNTYGGQRAMGALAVSVISPFVGYLFDTYKYITDTFSFSLLGNSWTPFFFIYTIVMLLTLIPVSKLKVVPMQPPESFSKEVIHLFRDRQIMITFLVVVFCGISKGIAGAFLLLFLEELHASKLLMSLTLVMTCAPETICLMMSGRIIKALTYEGVFCLGLFAYAIRFLGYSMIPDKAPWVVLPIESLHGICYGLIWSNCTEYANCIAPEGMSATLQSIMNSVHGGVGEIIGIVGGGFIYNSFGARRLFHLSATICSLTLGIYVINLVVSCIYWKGSRGNNKEDKLFEPLIKQKM</sequence>
<dbReference type="InterPro" id="IPR051717">
    <property type="entry name" value="MFS_MFSD6"/>
</dbReference>
<comment type="caution">
    <text evidence="8">The sequence shown here is derived from an EMBL/GenBank/DDBJ whole genome shotgun (WGS) entry which is preliminary data.</text>
</comment>
<evidence type="ECO:0000256" key="3">
    <source>
        <dbReference type="ARBA" id="ARBA00022692"/>
    </source>
</evidence>
<dbReference type="PANTHER" id="PTHR16172:SF42">
    <property type="entry name" value="MAJOR FACILITATOR SUPERFAMILY (MFS) PROFILE DOMAIN-CONTAINING PROTEIN"/>
    <property type="match status" value="1"/>
</dbReference>
<feature type="domain" description="Major facilitator superfamily associated" evidence="7">
    <location>
        <begin position="21"/>
        <end position="442"/>
    </location>
</feature>
<evidence type="ECO:0000256" key="5">
    <source>
        <dbReference type="ARBA" id="ARBA00023136"/>
    </source>
</evidence>
<feature type="transmembrane region" description="Helical" evidence="6">
    <location>
        <begin position="158"/>
        <end position="181"/>
    </location>
</feature>
<dbReference type="GO" id="GO:0016020">
    <property type="term" value="C:membrane"/>
    <property type="evidence" value="ECO:0007669"/>
    <property type="project" value="UniProtKB-SubCell"/>
</dbReference>
<keyword evidence="3 6" id="KW-0812">Transmembrane</keyword>
<keyword evidence="9" id="KW-1185">Reference proteome</keyword>
<dbReference type="InterPro" id="IPR024989">
    <property type="entry name" value="MFS_assoc_dom"/>
</dbReference>
<feature type="transmembrane region" description="Helical" evidence="6">
    <location>
        <begin position="314"/>
        <end position="335"/>
    </location>
</feature>
<feature type="transmembrane region" description="Helical" evidence="6">
    <location>
        <begin position="202"/>
        <end position="219"/>
    </location>
</feature>
<organism evidence="8 9">
    <name type="scientific">Holothuria leucospilota</name>
    <name type="common">Black long sea cucumber</name>
    <name type="synonym">Mertensiothuria leucospilota</name>
    <dbReference type="NCBI Taxonomy" id="206669"/>
    <lineage>
        <taxon>Eukaryota</taxon>
        <taxon>Metazoa</taxon>
        <taxon>Echinodermata</taxon>
        <taxon>Eleutherozoa</taxon>
        <taxon>Echinozoa</taxon>
        <taxon>Holothuroidea</taxon>
        <taxon>Aspidochirotacea</taxon>
        <taxon>Aspidochirotida</taxon>
        <taxon>Holothuriidae</taxon>
        <taxon>Holothuria</taxon>
    </lineage>
</organism>
<name>A0A9Q1HA09_HOLLE</name>
<evidence type="ECO:0000256" key="2">
    <source>
        <dbReference type="ARBA" id="ARBA00005241"/>
    </source>
</evidence>
<accession>A0A9Q1HA09</accession>
<evidence type="ECO:0000259" key="7">
    <source>
        <dbReference type="Pfam" id="PF12832"/>
    </source>
</evidence>
<evidence type="ECO:0000256" key="6">
    <source>
        <dbReference type="SAM" id="Phobius"/>
    </source>
</evidence>
<feature type="transmembrane region" description="Helical" evidence="6">
    <location>
        <begin position="347"/>
        <end position="366"/>
    </location>
</feature>
<dbReference type="Proteomes" id="UP001152320">
    <property type="component" value="Chromosome 8"/>
</dbReference>
<feature type="transmembrane region" description="Helical" evidence="6">
    <location>
        <begin position="283"/>
        <end position="308"/>
    </location>
</feature>
<evidence type="ECO:0000256" key="4">
    <source>
        <dbReference type="ARBA" id="ARBA00022989"/>
    </source>
</evidence>
<evidence type="ECO:0000313" key="9">
    <source>
        <dbReference type="Proteomes" id="UP001152320"/>
    </source>
</evidence>
<dbReference type="Pfam" id="PF12832">
    <property type="entry name" value="MFS_1_like"/>
    <property type="match status" value="1"/>
</dbReference>
<dbReference type="PANTHER" id="PTHR16172">
    <property type="entry name" value="MAJOR FACILITATOR SUPERFAMILY DOMAIN-CONTAINING PROTEIN 6-LIKE"/>
    <property type="match status" value="1"/>
</dbReference>
<keyword evidence="4 6" id="KW-1133">Transmembrane helix</keyword>
<proteinExistence type="inferred from homology"/>
<dbReference type="EMBL" id="JAIZAY010000008">
    <property type="protein sequence ID" value="KAJ8037726.1"/>
    <property type="molecule type" value="Genomic_DNA"/>
</dbReference>
<gene>
    <name evidence="8" type="ORF">HOLleu_18617</name>
</gene>
<dbReference type="SUPFAM" id="SSF103473">
    <property type="entry name" value="MFS general substrate transporter"/>
    <property type="match status" value="1"/>
</dbReference>
<dbReference type="AlphaFoldDB" id="A0A9Q1HA09"/>
<keyword evidence="5 6" id="KW-0472">Membrane</keyword>
<dbReference type="InterPro" id="IPR036259">
    <property type="entry name" value="MFS_trans_sf"/>
</dbReference>
<feature type="transmembrane region" description="Helical" evidence="6">
    <location>
        <begin position="12"/>
        <end position="32"/>
    </location>
</feature>
<reference evidence="8" key="1">
    <citation type="submission" date="2021-10" db="EMBL/GenBank/DDBJ databases">
        <title>Tropical sea cucumber genome reveals ecological adaptation and Cuvierian tubules defense mechanism.</title>
        <authorList>
            <person name="Chen T."/>
        </authorList>
    </citation>
    <scope>NUCLEOTIDE SEQUENCE</scope>
    <source>
        <strain evidence="8">Nanhai2018</strain>
        <tissue evidence="8">Muscle</tissue>
    </source>
</reference>
<dbReference type="OrthoDB" id="515887at2759"/>
<comment type="similarity">
    <text evidence="2">Belongs to the major facilitator superfamily. MFSD6 family.</text>
</comment>
<protein>
    <submittedName>
        <fullName evidence="8">Major facilitator superfamily domain-containing protein 6-B</fullName>
    </submittedName>
</protein>
<feature type="transmembrane region" description="Helical" evidence="6">
    <location>
        <begin position="440"/>
        <end position="466"/>
    </location>
</feature>
<evidence type="ECO:0000256" key="1">
    <source>
        <dbReference type="ARBA" id="ARBA00004141"/>
    </source>
</evidence>
<dbReference type="Gene3D" id="1.20.1250.20">
    <property type="entry name" value="MFS general substrate transporter like domains"/>
    <property type="match status" value="2"/>
</dbReference>
<feature type="transmembrane region" description="Helical" evidence="6">
    <location>
        <begin position="239"/>
        <end position="262"/>
    </location>
</feature>
<evidence type="ECO:0000313" key="8">
    <source>
        <dbReference type="EMBL" id="KAJ8037726.1"/>
    </source>
</evidence>
<feature type="transmembrane region" description="Helical" evidence="6">
    <location>
        <begin position="81"/>
        <end position="99"/>
    </location>
</feature>